<evidence type="ECO:0000256" key="1">
    <source>
        <dbReference type="SAM" id="MobiDB-lite"/>
    </source>
</evidence>
<feature type="compositionally biased region" description="Basic and acidic residues" evidence="1">
    <location>
        <begin position="62"/>
        <end position="76"/>
    </location>
</feature>
<feature type="region of interest" description="Disordered" evidence="1">
    <location>
        <begin position="1"/>
        <end position="21"/>
    </location>
</feature>
<dbReference type="AlphaFoldDB" id="A0AAV0AKM1"/>
<feature type="compositionally biased region" description="Basic and acidic residues" evidence="1">
    <location>
        <begin position="36"/>
        <end position="47"/>
    </location>
</feature>
<feature type="region of interest" description="Disordered" evidence="1">
    <location>
        <begin position="36"/>
        <end position="84"/>
    </location>
</feature>
<dbReference type="EMBL" id="CALTRL010000449">
    <property type="protein sequence ID" value="CAH7668189.1"/>
    <property type="molecule type" value="Genomic_DNA"/>
</dbReference>
<evidence type="ECO:0000313" key="3">
    <source>
        <dbReference type="Proteomes" id="UP001153365"/>
    </source>
</evidence>
<accession>A0AAV0AKM1</accession>
<organism evidence="2 3">
    <name type="scientific">Phakopsora pachyrhizi</name>
    <name type="common">Asian soybean rust disease fungus</name>
    <dbReference type="NCBI Taxonomy" id="170000"/>
    <lineage>
        <taxon>Eukaryota</taxon>
        <taxon>Fungi</taxon>
        <taxon>Dikarya</taxon>
        <taxon>Basidiomycota</taxon>
        <taxon>Pucciniomycotina</taxon>
        <taxon>Pucciniomycetes</taxon>
        <taxon>Pucciniales</taxon>
        <taxon>Phakopsoraceae</taxon>
        <taxon>Phakopsora</taxon>
    </lineage>
</organism>
<gene>
    <name evidence="2" type="ORF">PPACK8108_LOCUS2659</name>
</gene>
<protein>
    <submittedName>
        <fullName evidence="2">Uncharacterized protein</fullName>
    </submittedName>
</protein>
<evidence type="ECO:0000313" key="2">
    <source>
        <dbReference type="EMBL" id="CAH7668189.1"/>
    </source>
</evidence>
<name>A0AAV0AKM1_PHAPC</name>
<reference evidence="2" key="1">
    <citation type="submission" date="2022-06" db="EMBL/GenBank/DDBJ databases">
        <authorList>
            <consortium name="SYNGENTA / RWTH Aachen University"/>
        </authorList>
    </citation>
    <scope>NUCLEOTIDE SEQUENCE</scope>
</reference>
<dbReference type="Proteomes" id="UP001153365">
    <property type="component" value="Unassembled WGS sequence"/>
</dbReference>
<keyword evidence="3" id="KW-1185">Reference proteome</keyword>
<proteinExistence type="predicted"/>
<sequence>MDTINDGSSHHHVGSSNSNIEDIDFIKPLEKREVVDNNTRKSTDSIRPRAKRLRKEIINQTNRRERPASSLDRERYQQTLGGGV</sequence>
<comment type="caution">
    <text evidence="2">The sequence shown here is derived from an EMBL/GenBank/DDBJ whole genome shotgun (WGS) entry which is preliminary data.</text>
</comment>